<keyword evidence="5 6" id="KW-0472">Membrane</keyword>
<dbReference type="Proteomes" id="UP000335415">
    <property type="component" value="Unassembled WGS sequence"/>
</dbReference>
<evidence type="ECO:0000256" key="5">
    <source>
        <dbReference type="ARBA" id="ARBA00023136"/>
    </source>
</evidence>
<feature type="transmembrane region" description="Helical" evidence="6">
    <location>
        <begin position="256"/>
        <end position="277"/>
    </location>
</feature>
<evidence type="ECO:0000256" key="4">
    <source>
        <dbReference type="ARBA" id="ARBA00022989"/>
    </source>
</evidence>
<sequence length="336" mass="37404">MQLLNLKQARLLSFFFIMGGLLILLPLHLLACFIAGFLVYEIVNLLTPYFQKIISGKRARWLVVAVISTAVVSLLIMLFASLVGFLMQEMRDTTGFSDRISVILQDVQHELALYLPGYLPVSVEELQHEFLQWLQQHVVILQNMGKSFLHGFVTMLIGMVLGAIISLYNVNHDDDKPLLKAELLKRVALLSSAFRNIVFAQVKISTVNTILSAIFILGVLPCFGVHLPFAKTLVVMTFIFGLLPVIGNLISNSMVFISALSLSLAVALVALLYLMLIHKFEYFLNAKIVGTKIKAHSWEILLAMLVFEAAFGLSGVIAAPIYYAYLKSELKEASLI</sequence>
<organism evidence="7 8">
    <name type="scientific">Affinibrenneria salicis</name>
    <dbReference type="NCBI Taxonomy" id="2590031"/>
    <lineage>
        <taxon>Bacteria</taxon>
        <taxon>Pseudomonadati</taxon>
        <taxon>Pseudomonadota</taxon>
        <taxon>Gammaproteobacteria</taxon>
        <taxon>Enterobacterales</taxon>
        <taxon>Pectobacteriaceae</taxon>
        <taxon>Affinibrenneria</taxon>
    </lineage>
</organism>
<dbReference type="EMBL" id="VYKJ01000009">
    <property type="protein sequence ID" value="KAA8998099.1"/>
    <property type="molecule type" value="Genomic_DNA"/>
</dbReference>
<feature type="transmembrane region" description="Helical" evidence="6">
    <location>
        <begin position="298"/>
        <end position="325"/>
    </location>
</feature>
<keyword evidence="8" id="KW-1185">Reference proteome</keyword>
<comment type="similarity">
    <text evidence="2">Belongs to the autoinducer-2 exporter (AI-2E) (TC 2.A.86) family.</text>
</comment>
<evidence type="ECO:0000256" key="1">
    <source>
        <dbReference type="ARBA" id="ARBA00004141"/>
    </source>
</evidence>
<name>A0A5J5FW51_9GAMM</name>
<evidence type="ECO:0000313" key="8">
    <source>
        <dbReference type="Proteomes" id="UP000335415"/>
    </source>
</evidence>
<dbReference type="OrthoDB" id="8113193at2"/>
<keyword evidence="3 6" id="KW-0812">Transmembrane</keyword>
<feature type="transmembrane region" description="Helical" evidence="6">
    <location>
        <begin position="148"/>
        <end position="171"/>
    </location>
</feature>
<comment type="subcellular location">
    <subcellularLocation>
        <location evidence="1">Membrane</location>
        <topology evidence="1">Multi-pass membrane protein</topology>
    </subcellularLocation>
</comment>
<gene>
    <name evidence="7" type="ORF">FJU30_16915</name>
</gene>
<evidence type="ECO:0000256" key="2">
    <source>
        <dbReference type="ARBA" id="ARBA00009773"/>
    </source>
</evidence>
<dbReference type="Pfam" id="PF01594">
    <property type="entry name" value="AI-2E_transport"/>
    <property type="match status" value="1"/>
</dbReference>
<dbReference type="GO" id="GO:0016020">
    <property type="term" value="C:membrane"/>
    <property type="evidence" value="ECO:0007669"/>
    <property type="project" value="UniProtKB-SubCell"/>
</dbReference>
<feature type="transmembrane region" description="Helical" evidence="6">
    <location>
        <begin position="206"/>
        <end position="225"/>
    </location>
</feature>
<accession>A0A5J5FW51</accession>
<keyword evidence="4 6" id="KW-1133">Transmembrane helix</keyword>
<feature type="transmembrane region" description="Helical" evidence="6">
    <location>
        <begin position="61"/>
        <end position="87"/>
    </location>
</feature>
<evidence type="ECO:0000256" key="6">
    <source>
        <dbReference type="SAM" id="Phobius"/>
    </source>
</evidence>
<dbReference type="RefSeq" id="WP_150436159.1">
    <property type="nucleotide sequence ID" value="NZ_VYKJ01000009.1"/>
</dbReference>
<comment type="caution">
    <text evidence="7">The sequence shown here is derived from an EMBL/GenBank/DDBJ whole genome shotgun (WGS) entry which is preliminary data.</text>
</comment>
<dbReference type="AlphaFoldDB" id="A0A5J5FW51"/>
<protein>
    <submittedName>
        <fullName evidence="7">AI-2E family transporter</fullName>
    </submittedName>
</protein>
<feature type="transmembrane region" description="Helical" evidence="6">
    <location>
        <begin position="12"/>
        <end position="40"/>
    </location>
</feature>
<evidence type="ECO:0000256" key="3">
    <source>
        <dbReference type="ARBA" id="ARBA00022692"/>
    </source>
</evidence>
<dbReference type="InterPro" id="IPR002549">
    <property type="entry name" value="AI-2E-like"/>
</dbReference>
<proteinExistence type="inferred from homology"/>
<feature type="transmembrane region" description="Helical" evidence="6">
    <location>
        <begin position="232"/>
        <end position="250"/>
    </location>
</feature>
<reference evidence="7 8" key="1">
    <citation type="submission" date="2019-09" db="EMBL/GenBank/DDBJ databases">
        <authorList>
            <person name="Li Y."/>
        </authorList>
    </citation>
    <scope>NUCLEOTIDE SEQUENCE [LARGE SCALE GENOMIC DNA]</scope>
    <source>
        <strain evidence="7 8">L3-3HA</strain>
    </source>
</reference>
<evidence type="ECO:0000313" key="7">
    <source>
        <dbReference type="EMBL" id="KAA8998099.1"/>
    </source>
</evidence>